<dbReference type="GeneID" id="30146030"/>
<accession>A0A1E3QTM4</accession>
<evidence type="ECO:0000313" key="2">
    <source>
        <dbReference type="Proteomes" id="UP000094336"/>
    </source>
</evidence>
<proteinExistence type="predicted"/>
<gene>
    <name evidence="1" type="ORF">BABINDRAFT_160342</name>
</gene>
<protein>
    <submittedName>
        <fullName evidence="1">Uncharacterized protein</fullName>
    </submittedName>
</protein>
<evidence type="ECO:0000313" key="1">
    <source>
        <dbReference type="EMBL" id="ODQ80894.1"/>
    </source>
</evidence>
<name>A0A1E3QTM4_9ASCO</name>
<dbReference type="OrthoDB" id="10618134at2759"/>
<organism evidence="1 2">
    <name type="scientific">Babjeviella inositovora NRRL Y-12698</name>
    <dbReference type="NCBI Taxonomy" id="984486"/>
    <lineage>
        <taxon>Eukaryota</taxon>
        <taxon>Fungi</taxon>
        <taxon>Dikarya</taxon>
        <taxon>Ascomycota</taxon>
        <taxon>Saccharomycotina</taxon>
        <taxon>Pichiomycetes</taxon>
        <taxon>Serinales incertae sedis</taxon>
        <taxon>Babjeviella</taxon>
    </lineage>
</organism>
<sequence>MSYGWSASAGFDFGFGSGSSLSMGVTITKSNTQGGLEEYVIPAHGVGQVWQHQLMVWQDQQTQDCVKKHYGSGGLKCGPWSGYIHADIPVDGGSVHSWSSGYNNVDTSRCG</sequence>
<dbReference type="AlphaFoldDB" id="A0A1E3QTM4"/>
<dbReference type="RefSeq" id="XP_018986222.1">
    <property type="nucleotide sequence ID" value="XM_019128177.1"/>
</dbReference>
<dbReference type="EMBL" id="KV454428">
    <property type="protein sequence ID" value="ODQ80894.1"/>
    <property type="molecule type" value="Genomic_DNA"/>
</dbReference>
<keyword evidence="2" id="KW-1185">Reference proteome</keyword>
<reference evidence="2" key="1">
    <citation type="submission" date="2016-05" db="EMBL/GenBank/DDBJ databases">
        <title>Comparative genomics of biotechnologically important yeasts.</title>
        <authorList>
            <consortium name="DOE Joint Genome Institute"/>
            <person name="Riley R."/>
            <person name="Haridas S."/>
            <person name="Wolfe K.H."/>
            <person name="Lopes M.R."/>
            <person name="Hittinger C.T."/>
            <person name="Goker M."/>
            <person name="Salamov A."/>
            <person name="Wisecaver J."/>
            <person name="Long T.M."/>
            <person name="Aerts A.L."/>
            <person name="Barry K."/>
            <person name="Choi C."/>
            <person name="Clum A."/>
            <person name="Coughlan A.Y."/>
            <person name="Deshpande S."/>
            <person name="Douglass A.P."/>
            <person name="Hanson S.J."/>
            <person name="Klenk H.-P."/>
            <person name="Labutti K."/>
            <person name="Lapidus A."/>
            <person name="Lindquist E."/>
            <person name="Lipzen A."/>
            <person name="Meier-Kolthoff J.P."/>
            <person name="Ohm R.A."/>
            <person name="Otillar R.P."/>
            <person name="Pangilinan J."/>
            <person name="Peng Y."/>
            <person name="Rokas A."/>
            <person name="Rosa C.A."/>
            <person name="Scheuner C."/>
            <person name="Sibirny A.A."/>
            <person name="Slot J.C."/>
            <person name="Stielow J.B."/>
            <person name="Sun H."/>
            <person name="Kurtzman C.P."/>
            <person name="Blackwell M."/>
            <person name="Grigoriev I.V."/>
            <person name="Jeffries T.W."/>
        </authorList>
    </citation>
    <scope>NUCLEOTIDE SEQUENCE [LARGE SCALE GENOMIC DNA]</scope>
    <source>
        <strain evidence="2">NRRL Y-12698</strain>
    </source>
</reference>
<dbReference type="Proteomes" id="UP000094336">
    <property type="component" value="Unassembled WGS sequence"/>
</dbReference>